<evidence type="ECO:0000313" key="1">
    <source>
        <dbReference type="EMBL" id="CAG8816542.1"/>
    </source>
</evidence>
<reference evidence="1 2" key="1">
    <citation type="submission" date="2021-06" db="EMBL/GenBank/DDBJ databases">
        <authorList>
            <person name="Kallberg Y."/>
            <person name="Tangrot J."/>
            <person name="Rosling A."/>
        </authorList>
    </citation>
    <scope>NUCLEOTIDE SEQUENCE [LARGE SCALE GENOMIC DNA]</scope>
    <source>
        <strain evidence="1 2">120-4 pot B 10/14</strain>
    </source>
</reference>
<name>A0ABN7W4L2_GIGMA</name>
<keyword evidence="2" id="KW-1185">Reference proteome</keyword>
<evidence type="ECO:0000313" key="2">
    <source>
        <dbReference type="Proteomes" id="UP000789901"/>
    </source>
</evidence>
<dbReference type="EMBL" id="CAJVQB010031166">
    <property type="protein sequence ID" value="CAG8816542.1"/>
    <property type="molecule type" value="Genomic_DNA"/>
</dbReference>
<accession>A0ABN7W4L2</accession>
<dbReference type="Proteomes" id="UP000789901">
    <property type="component" value="Unassembled WGS sequence"/>
</dbReference>
<protein>
    <submittedName>
        <fullName evidence="1">43514_t:CDS:1</fullName>
    </submittedName>
</protein>
<proteinExistence type="predicted"/>
<feature type="non-terminal residue" evidence="1">
    <location>
        <position position="145"/>
    </location>
</feature>
<sequence length="145" mass="17103">MYSRKEHIKKLVRIPLTTYRPNKENIQPVGMQLVKGKNIINKRQTDNLQSDNNRSNIKENLSNHTGHIEPNEKSIMDLLCNIMNRLEIIKKTKVNKFPHSREDLEGWLTEAYTWHKALEEKLTTKSERVKSAEIKGFVQRHMEII</sequence>
<gene>
    <name evidence="1" type="ORF">GMARGA_LOCUS26572</name>
</gene>
<comment type="caution">
    <text evidence="1">The sequence shown here is derived from an EMBL/GenBank/DDBJ whole genome shotgun (WGS) entry which is preliminary data.</text>
</comment>
<organism evidence="1 2">
    <name type="scientific">Gigaspora margarita</name>
    <dbReference type="NCBI Taxonomy" id="4874"/>
    <lineage>
        <taxon>Eukaryota</taxon>
        <taxon>Fungi</taxon>
        <taxon>Fungi incertae sedis</taxon>
        <taxon>Mucoromycota</taxon>
        <taxon>Glomeromycotina</taxon>
        <taxon>Glomeromycetes</taxon>
        <taxon>Diversisporales</taxon>
        <taxon>Gigasporaceae</taxon>
        <taxon>Gigaspora</taxon>
    </lineage>
</organism>